<dbReference type="PROSITE" id="PS00092">
    <property type="entry name" value="N6_MTASE"/>
    <property type="match status" value="1"/>
</dbReference>
<dbReference type="Gene3D" id="3.40.50.150">
    <property type="entry name" value="Vaccinia Virus protein VP39"/>
    <property type="match status" value="1"/>
</dbReference>
<dbReference type="InterPro" id="IPR046977">
    <property type="entry name" value="RsmC/RlmG"/>
</dbReference>
<dbReference type="EMBL" id="JANHAX010000004">
    <property type="protein sequence ID" value="MDQ2091012.1"/>
    <property type="molecule type" value="Genomic_DNA"/>
</dbReference>
<accession>A0AAE4B5D1</accession>
<reference evidence="7" key="2">
    <citation type="submission" date="2023-02" db="EMBL/GenBank/DDBJ databases">
        <title>'Rhodoalgimonas zhirmunskyi' gen. nov., isolated from a red alga.</title>
        <authorList>
            <person name="Nedashkovskaya O.I."/>
            <person name="Otstavnykh N.Y."/>
            <person name="Bystritskaya E.P."/>
            <person name="Balabanova L.A."/>
            <person name="Isaeva M.P."/>
        </authorList>
    </citation>
    <scope>NUCLEOTIDE SEQUENCE</scope>
    <source>
        <strain evidence="7">KCTC 52189</strain>
    </source>
</reference>
<dbReference type="CDD" id="cd02440">
    <property type="entry name" value="AdoMet_MTases"/>
    <property type="match status" value="1"/>
</dbReference>
<feature type="domain" description="Methyltransferase small" evidence="6">
    <location>
        <begin position="158"/>
        <end position="320"/>
    </location>
</feature>
<dbReference type="SUPFAM" id="SSF53335">
    <property type="entry name" value="S-adenosyl-L-methionine-dependent methyltransferases"/>
    <property type="match status" value="1"/>
</dbReference>
<keyword evidence="5" id="KW-0949">S-adenosyl-L-methionine</keyword>
<keyword evidence="8" id="KW-1185">Reference proteome</keyword>
<dbReference type="PANTHER" id="PTHR47816:SF4">
    <property type="entry name" value="RIBOSOMAL RNA SMALL SUBUNIT METHYLTRANSFERASE C"/>
    <property type="match status" value="1"/>
</dbReference>
<name>A0AAE4B5D1_9RHOB</name>
<dbReference type="GO" id="GO:0032259">
    <property type="term" value="P:methylation"/>
    <property type="evidence" value="ECO:0007669"/>
    <property type="project" value="UniProtKB-KW"/>
</dbReference>
<evidence type="ECO:0000256" key="5">
    <source>
        <dbReference type="ARBA" id="ARBA00022691"/>
    </source>
</evidence>
<dbReference type="PANTHER" id="PTHR47816">
    <property type="entry name" value="RIBOSOMAL RNA SMALL SUBUNIT METHYLTRANSFERASE C"/>
    <property type="match status" value="1"/>
</dbReference>
<evidence type="ECO:0000256" key="2">
    <source>
        <dbReference type="ARBA" id="ARBA00022552"/>
    </source>
</evidence>
<evidence type="ECO:0000256" key="1">
    <source>
        <dbReference type="ARBA" id="ARBA00022490"/>
    </source>
</evidence>
<dbReference type="AlphaFoldDB" id="A0AAE4B5D1"/>
<evidence type="ECO:0000313" key="8">
    <source>
        <dbReference type="Proteomes" id="UP001226762"/>
    </source>
</evidence>
<evidence type="ECO:0000256" key="3">
    <source>
        <dbReference type="ARBA" id="ARBA00022603"/>
    </source>
</evidence>
<keyword evidence="3 7" id="KW-0489">Methyltransferase</keyword>
<dbReference type="Pfam" id="PF05175">
    <property type="entry name" value="MTS"/>
    <property type="match status" value="1"/>
</dbReference>
<dbReference type="InterPro" id="IPR007848">
    <property type="entry name" value="Small_mtfrase_dom"/>
</dbReference>
<evidence type="ECO:0000313" key="7">
    <source>
        <dbReference type="EMBL" id="MDQ2091012.1"/>
    </source>
</evidence>
<keyword evidence="1" id="KW-0963">Cytoplasm</keyword>
<dbReference type="InterPro" id="IPR029063">
    <property type="entry name" value="SAM-dependent_MTases_sf"/>
</dbReference>
<dbReference type="GO" id="GO:0003676">
    <property type="term" value="F:nucleic acid binding"/>
    <property type="evidence" value="ECO:0007669"/>
    <property type="project" value="InterPro"/>
</dbReference>
<dbReference type="RefSeq" id="WP_306736300.1">
    <property type="nucleotide sequence ID" value="NZ_JANHAX010000004.1"/>
</dbReference>
<gene>
    <name evidence="7" type="ORF">NO357_13995</name>
</gene>
<proteinExistence type="predicted"/>
<keyword evidence="4" id="KW-0808">Transferase</keyword>
<dbReference type="GO" id="GO:0008170">
    <property type="term" value="F:N-methyltransferase activity"/>
    <property type="evidence" value="ECO:0007669"/>
    <property type="project" value="UniProtKB-ARBA"/>
</dbReference>
<evidence type="ECO:0000256" key="4">
    <source>
        <dbReference type="ARBA" id="ARBA00022679"/>
    </source>
</evidence>
<comment type="caution">
    <text evidence="7">The sequence shown here is derived from an EMBL/GenBank/DDBJ whole genome shotgun (WGS) entry which is preliminary data.</text>
</comment>
<organism evidence="7 8">
    <name type="scientific">Marimonas arenosa</name>
    <dbReference type="NCBI Taxonomy" id="1795305"/>
    <lineage>
        <taxon>Bacteria</taxon>
        <taxon>Pseudomonadati</taxon>
        <taxon>Pseudomonadota</taxon>
        <taxon>Alphaproteobacteria</taxon>
        <taxon>Rhodobacterales</taxon>
        <taxon>Paracoccaceae</taxon>
        <taxon>Marimonas</taxon>
    </lineage>
</organism>
<evidence type="ECO:0000259" key="6">
    <source>
        <dbReference type="Pfam" id="PF05175"/>
    </source>
</evidence>
<protein>
    <submittedName>
        <fullName evidence="7">Methyltransferase</fullName>
    </submittedName>
</protein>
<reference evidence="7" key="1">
    <citation type="submission" date="2022-07" db="EMBL/GenBank/DDBJ databases">
        <authorList>
            <person name="Otstavnykh N."/>
            <person name="Isaeva M."/>
            <person name="Bystritskaya E."/>
        </authorList>
    </citation>
    <scope>NUCLEOTIDE SEQUENCE</scope>
    <source>
        <strain evidence="7">KCTC 52189</strain>
    </source>
</reference>
<dbReference type="GO" id="GO:0006364">
    <property type="term" value="P:rRNA processing"/>
    <property type="evidence" value="ECO:0007669"/>
    <property type="project" value="UniProtKB-KW"/>
</dbReference>
<dbReference type="InterPro" id="IPR002052">
    <property type="entry name" value="DNA_methylase_N6_adenine_CS"/>
</dbReference>
<dbReference type="Proteomes" id="UP001226762">
    <property type="component" value="Unassembled WGS sequence"/>
</dbReference>
<dbReference type="GO" id="GO:0008757">
    <property type="term" value="F:S-adenosylmethionine-dependent methyltransferase activity"/>
    <property type="evidence" value="ECO:0007669"/>
    <property type="project" value="InterPro"/>
</dbReference>
<sequence length="330" mass="35705">MKPSRLAFFLERKGFVLPETGEIAVFGARAESDLSMLPKDRLRLICGLKPDVDALQAAGYAVVTGLPHQAALALVFPPRAKAQARAMVAQALELAGVAIIDGQKHDGVDSLYRDLRVRADCGPAFSKAHGKTFVVQAGDDRLADWRQSGAASLNADGFVTVPGVFSADGIDPASKLLAAALPARLKGHVADFGAGWGYLATEILKHEGVERLDLVEADHAALECARENVTDLRARFHWADACTWRPEQPLDIVVMNPPFHTGRKGVPALGQAFIRNAATCLAPGGRLFMVANRHLPYETALRESFREVEEIGGDTRFKLFAAARPSRPRR</sequence>
<keyword evidence="2" id="KW-0698">rRNA processing</keyword>